<comment type="caution">
    <text evidence="1">The sequence shown here is derived from an EMBL/GenBank/DDBJ whole genome shotgun (WGS) entry which is preliminary data.</text>
</comment>
<gene>
    <name evidence="1" type="ORF">H2199_001489</name>
</gene>
<sequence length="513" mass="58611">MIHCQLEYESMNEIEDTNEKAAAQDASMARVLGALFASILDADPTSEMNRTMELLRRRMQGNLIASDNQDTSRQYTIDPIRKQSLQEIHAVSKERMKEWLRLGFELFGHASDFREWSRRSHASATFERVRMPEATSLVGINTTPPKMRQIILNGQPTEVGENLEKALRALREIPEVQSGARVWVDSLCINQQDLQEKSIEVMRMGDIYKKAERVISWLGNEQDRSGDVLEIMNALGEAIINEAEAAAVGKWLFSDLETELIYRIAQLLGRAYRTRIWIVQEIAMGSENSMIICGARRFPTTNILRFGKWLSMKTPDLIFNSNIPIGRDYDPQSIGIPVGTLVDGLRKILDLDDLRYNIGAMTAEPLLVNSLWFHTASSNNATDTRDLVYGMLNLLPSALASLIRVDYSAETTYRRVMVDFAVAHISSMESLYWILHHSWAPFVGHQDWPSWVPNLGLPFSSAHFHWTLEALNSGKRVQGEEEEWEDEEWDEEEQDGLEDDEWEEEESPEKGEE</sequence>
<keyword evidence="2" id="KW-1185">Reference proteome</keyword>
<proteinExistence type="predicted"/>
<organism evidence="1 2">
    <name type="scientific">Coniosporium tulheliwenetii</name>
    <dbReference type="NCBI Taxonomy" id="3383036"/>
    <lineage>
        <taxon>Eukaryota</taxon>
        <taxon>Fungi</taxon>
        <taxon>Dikarya</taxon>
        <taxon>Ascomycota</taxon>
        <taxon>Pezizomycotina</taxon>
        <taxon>Dothideomycetes</taxon>
        <taxon>Dothideomycetes incertae sedis</taxon>
        <taxon>Coniosporium</taxon>
    </lineage>
</organism>
<protein>
    <submittedName>
        <fullName evidence="1">Uncharacterized protein</fullName>
    </submittedName>
</protein>
<dbReference type="Proteomes" id="UP001172680">
    <property type="component" value="Unassembled WGS sequence"/>
</dbReference>
<evidence type="ECO:0000313" key="2">
    <source>
        <dbReference type="Proteomes" id="UP001172680"/>
    </source>
</evidence>
<evidence type="ECO:0000313" key="1">
    <source>
        <dbReference type="EMBL" id="KAJ9648634.1"/>
    </source>
</evidence>
<dbReference type="EMBL" id="JAPDRP010000003">
    <property type="protein sequence ID" value="KAJ9648634.1"/>
    <property type="molecule type" value="Genomic_DNA"/>
</dbReference>
<accession>A0ACC2ZM76</accession>
<name>A0ACC2ZM76_9PEZI</name>
<reference evidence="1" key="1">
    <citation type="submission" date="2022-10" db="EMBL/GenBank/DDBJ databases">
        <title>Culturing micro-colonial fungi from biological soil crusts in the Mojave desert and describing Neophaeococcomyces mojavensis, and introducing the new genera and species Taxawa tesnikishii.</title>
        <authorList>
            <person name="Kurbessoian T."/>
            <person name="Stajich J.E."/>
        </authorList>
    </citation>
    <scope>NUCLEOTIDE SEQUENCE</scope>
    <source>
        <strain evidence="1">JES_115</strain>
    </source>
</reference>